<dbReference type="EMBL" id="GAKP01005448">
    <property type="protein sequence ID" value="JAC53504.1"/>
    <property type="molecule type" value="Transcribed_RNA"/>
</dbReference>
<evidence type="ECO:0000313" key="1">
    <source>
        <dbReference type="EMBL" id="JAC53504.1"/>
    </source>
</evidence>
<proteinExistence type="predicted"/>
<accession>A0A034WFM7</accession>
<protein>
    <submittedName>
        <fullName evidence="1">Uncharacterized protein</fullName>
    </submittedName>
</protein>
<dbReference type="AlphaFoldDB" id="A0A034WFM7"/>
<organism evidence="1">
    <name type="scientific">Bactrocera dorsalis</name>
    <name type="common">Oriental fruit fly</name>
    <name type="synonym">Dacus dorsalis</name>
    <dbReference type="NCBI Taxonomy" id="27457"/>
    <lineage>
        <taxon>Eukaryota</taxon>
        <taxon>Metazoa</taxon>
        <taxon>Ecdysozoa</taxon>
        <taxon>Arthropoda</taxon>
        <taxon>Hexapoda</taxon>
        <taxon>Insecta</taxon>
        <taxon>Pterygota</taxon>
        <taxon>Neoptera</taxon>
        <taxon>Endopterygota</taxon>
        <taxon>Diptera</taxon>
        <taxon>Brachycera</taxon>
        <taxon>Muscomorpha</taxon>
        <taxon>Tephritoidea</taxon>
        <taxon>Tephritidae</taxon>
        <taxon>Bactrocera</taxon>
        <taxon>Bactrocera</taxon>
    </lineage>
</organism>
<reference evidence="1" key="1">
    <citation type="journal article" date="2014" name="BMC Genomics">
        <title>Characterizing the developmental transcriptome of the oriental fruit fly, Bactrocera dorsalis (Diptera: Tephritidae) through comparative genomic analysis with Drosophila melanogaster utilizing modENCODE datasets.</title>
        <authorList>
            <person name="Geib S.M."/>
            <person name="Calla B."/>
            <person name="Hall B."/>
            <person name="Hou S."/>
            <person name="Manoukis N.C."/>
        </authorList>
    </citation>
    <scope>NUCLEOTIDE SEQUENCE</scope>
    <source>
        <strain evidence="1">Punador</strain>
    </source>
</reference>
<name>A0A034WFM7_BACDO</name>
<sequence>TADSKCRVNAIPPLLVTPVPPVSTSLTAIAFAFVDIGVDTESSPTLATTSAKITFPYVQQVGRNIVKKCSDICGEVLVRSHQYPYYTKRQDQNLGIINAQNGN</sequence>
<feature type="non-terminal residue" evidence="1">
    <location>
        <position position="1"/>
    </location>
</feature>